<protein>
    <submittedName>
        <fullName evidence="2">Uncharacterized protein</fullName>
    </submittedName>
</protein>
<dbReference type="GeneID" id="9589792"/>
<evidence type="ECO:0000313" key="2">
    <source>
        <dbReference type="EMBL" id="EFI96883.1"/>
    </source>
</evidence>
<dbReference type="EMBL" id="GL377306">
    <property type="protein sequence ID" value="EFI96883.1"/>
    <property type="molecule type" value="Genomic_DNA"/>
</dbReference>
<keyword evidence="3" id="KW-1185">Reference proteome</keyword>
<gene>
    <name evidence="2" type="ORF">SCHCODRAFT_234901</name>
</gene>
<organism evidence="3">
    <name type="scientific">Schizophyllum commune (strain H4-8 / FGSC 9210)</name>
    <name type="common">Split gill fungus</name>
    <dbReference type="NCBI Taxonomy" id="578458"/>
    <lineage>
        <taxon>Eukaryota</taxon>
        <taxon>Fungi</taxon>
        <taxon>Dikarya</taxon>
        <taxon>Basidiomycota</taxon>
        <taxon>Agaricomycotina</taxon>
        <taxon>Agaricomycetes</taxon>
        <taxon>Agaricomycetidae</taxon>
        <taxon>Agaricales</taxon>
        <taxon>Schizophyllaceae</taxon>
        <taxon>Schizophyllum</taxon>
    </lineage>
</organism>
<dbReference type="HOGENOM" id="CLU_1571554_0_0_1"/>
<feature type="region of interest" description="Disordered" evidence="1">
    <location>
        <begin position="141"/>
        <end position="161"/>
    </location>
</feature>
<reference evidence="2 3" key="1">
    <citation type="journal article" date="2010" name="Nat. Biotechnol.">
        <title>Genome sequence of the model mushroom Schizophyllum commune.</title>
        <authorList>
            <person name="Ohm R.A."/>
            <person name="de Jong J.F."/>
            <person name="Lugones L.G."/>
            <person name="Aerts A."/>
            <person name="Kothe E."/>
            <person name="Stajich J.E."/>
            <person name="de Vries R.P."/>
            <person name="Record E."/>
            <person name="Levasseur A."/>
            <person name="Baker S.E."/>
            <person name="Bartholomew K.A."/>
            <person name="Coutinho P.M."/>
            <person name="Erdmann S."/>
            <person name="Fowler T.J."/>
            <person name="Gathman A.C."/>
            <person name="Lombard V."/>
            <person name="Henrissat B."/>
            <person name="Knabe N."/>
            <person name="Kuees U."/>
            <person name="Lilly W.W."/>
            <person name="Lindquist E."/>
            <person name="Lucas S."/>
            <person name="Magnuson J.K."/>
            <person name="Piumi F."/>
            <person name="Raudaskoski M."/>
            <person name="Salamov A."/>
            <person name="Schmutz J."/>
            <person name="Schwarze F.W.M.R."/>
            <person name="vanKuyk P.A."/>
            <person name="Horton J.S."/>
            <person name="Grigoriev I.V."/>
            <person name="Woesten H.A.B."/>
        </authorList>
    </citation>
    <scope>NUCLEOTIDE SEQUENCE [LARGE SCALE GENOMIC DNA]</scope>
    <source>
        <strain evidence="3">H4-8 / FGSC 9210</strain>
    </source>
</reference>
<dbReference type="AlphaFoldDB" id="D8Q503"/>
<sequence length="170" mass="19036">MSTALVRAVELAFPDPTIKNVFSAYLKEAGFDAFRLPFGDGKAASKDKAVTETTTEVTETAHDAREKGFEGSWQSDAVAAFERAMDKHPNDDREITGIIRQLRVKYWEEKPKDVYVRCRVCSCCGRLRPVHELEAREARAAVEGKENDQHEMDGHDEAALAPVKRALVSR</sequence>
<feature type="compositionally biased region" description="Basic and acidic residues" evidence="1">
    <location>
        <begin position="141"/>
        <end position="158"/>
    </location>
</feature>
<dbReference type="OrthoDB" id="2984821at2759"/>
<evidence type="ECO:0000313" key="3">
    <source>
        <dbReference type="Proteomes" id="UP000007431"/>
    </source>
</evidence>
<accession>D8Q503</accession>
<dbReference type="VEuPathDB" id="FungiDB:SCHCODRAFT_02626055"/>
<dbReference type="KEGG" id="scm:SCHCO_02626055"/>
<name>D8Q503_SCHCM</name>
<proteinExistence type="predicted"/>
<dbReference type="Proteomes" id="UP000007431">
    <property type="component" value="Unassembled WGS sequence"/>
</dbReference>
<dbReference type="InParanoid" id="D8Q503"/>
<evidence type="ECO:0000256" key="1">
    <source>
        <dbReference type="SAM" id="MobiDB-lite"/>
    </source>
</evidence>